<evidence type="ECO:0008006" key="2">
    <source>
        <dbReference type="Google" id="ProtNLM"/>
    </source>
</evidence>
<accession>A0A0F8Z5Y4</accession>
<protein>
    <recommendedName>
        <fullName evidence="2">Peptidase M10 metallopeptidase domain-containing protein</fullName>
    </recommendedName>
</protein>
<dbReference type="SUPFAM" id="SSF55486">
    <property type="entry name" value="Metalloproteases ('zincins'), catalytic domain"/>
    <property type="match status" value="1"/>
</dbReference>
<comment type="caution">
    <text evidence="1">The sequence shown here is derived from an EMBL/GenBank/DDBJ whole genome shotgun (WGS) entry which is preliminary data.</text>
</comment>
<reference evidence="1" key="1">
    <citation type="journal article" date="2015" name="Nature">
        <title>Complex archaea that bridge the gap between prokaryotes and eukaryotes.</title>
        <authorList>
            <person name="Spang A."/>
            <person name="Saw J.H."/>
            <person name="Jorgensen S.L."/>
            <person name="Zaremba-Niedzwiedzka K."/>
            <person name="Martijn J."/>
            <person name="Lind A.E."/>
            <person name="van Eijk R."/>
            <person name="Schleper C."/>
            <person name="Guy L."/>
            <person name="Ettema T.J."/>
        </authorList>
    </citation>
    <scope>NUCLEOTIDE SEQUENCE</scope>
</reference>
<gene>
    <name evidence="1" type="ORF">LCGC14_2735820</name>
</gene>
<proteinExistence type="predicted"/>
<evidence type="ECO:0000313" key="1">
    <source>
        <dbReference type="EMBL" id="KKK89168.1"/>
    </source>
</evidence>
<name>A0A0F8Z5Y4_9ZZZZ</name>
<organism evidence="1">
    <name type="scientific">marine sediment metagenome</name>
    <dbReference type="NCBI Taxonomy" id="412755"/>
    <lineage>
        <taxon>unclassified sequences</taxon>
        <taxon>metagenomes</taxon>
        <taxon>ecological metagenomes</taxon>
    </lineage>
</organism>
<sequence length="130" mass="13840">MVRALMLAFIIAAFGVAGAGLSTHGLVLAPEDGPLLAASERAAAEWARYGERVGTGKGASVRVRWNPSLNLDGTPVAAAVYAAGDRIDVNSALYRPNVDCLWCAIFHEIGHLLGYDHGDDHYGLLIPRRT</sequence>
<dbReference type="EMBL" id="LAZR01049639">
    <property type="protein sequence ID" value="KKK89168.1"/>
    <property type="molecule type" value="Genomic_DNA"/>
</dbReference>
<dbReference type="AlphaFoldDB" id="A0A0F8Z5Y4"/>